<accession>A0A7S4PGS6</accession>
<evidence type="ECO:0000259" key="5">
    <source>
        <dbReference type="Pfam" id="PF23647"/>
    </source>
</evidence>
<dbReference type="AlphaFoldDB" id="A0A7S4PGS6"/>
<reference evidence="6" key="1">
    <citation type="submission" date="2021-01" db="EMBL/GenBank/DDBJ databases">
        <authorList>
            <person name="Corre E."/>
            <person name="Pelletier E."/>
            <person name="Niang G."/>
            <person name="Scheremetjew M."/>
            <person name="Finn R."/>
            <person name="Kale V."/>
            <person name="Holt S."/>
            <person name="Cochrane G."/>
            <person name="Meng A."/>
            <person name="Brown T."/>
            <person name="Cohen L."/>
        </authorList>
    </citation>
    <scope>NUCLEOTIDE SEQUENCE</scope>
    <source>
        <strain evidence="6">CCMP 2712</strain>
    </source>
</reference>
<feature type="domain" description="Trafficking protein particle complex subunit 13 middle" evidence="5">
    <location>
        <begin position="230"/>
        <end position="351"/>
    </location>
</feature>
<dbReference type="Pfam" id="PF06159">
    <property type="entry name" value="TRAPPC13_N"/>
    <property type="match status" value="1"/>
</dbReference>
<evidence type="ECO:0000259" key="4">
    <source>
        <dbReference type="Pfam" id="PF23643"/>
    </source>
</evidence>
<feature type="region of interest" description="Disordered" evidence="2">
    <location>
        <begin position="96"/>
        <end position="117"/>
    </location>
</feature>
<evidence type="ECO:0000313" key="6">
    <source>
        <dbReference type="EMBL" id="CAE2334068.1"/>
    </source>
</evidence>
<protein>
    <recommendedName>
        <fullName evidence="7">Trafficking protein particle complex subunit 13</fullName>
    </recommendedName>
</protein>
<dbReference type="GO" id="GO:1990072">
    <property type="term" value="C:TRAPPIII protein complex"/>
    <property type="evidence" value="ECO:0007669"/>
    <property type="project" value="TreeGrafter"/>
</dbReference>
<dbReference type="EMBL" id="HBKN01044762">
    <property type="protein sequence ID" value="CAE2334068.1"/>
    <property type="molecule type" value="Transcribed_RNA"/>
</dbReference>
<dbReference type="InterPro" id="IPR010378">
    <property type="entry name" value="TRAPPC13"/>
</dbReference>
<evidence type="ECO:0008006" key="7">
    <source>
        <dbReference type="Google" id="ProtNLM"/>
    </source>
</evidence>
<comment type="similarity">
    <text evidence="1">Belongs to the TRAPPC13 family.</text>
</comment>
<dbReference type="InterPro" id="IPR055428">
    <property type="entry name" value="TRAPPC13_C"/>
</dbReference>
<dbReference type="PANTHER" id="PTHR13134:SF3">
    <property type="entry name" value="TRAFFICKING PROTEIN PARTICLE COMPLEX SUBUNIT 13"/>
    <property type="match status" value="1"/>
</dbReference>
<feature type="compositionally biased region" description="Pro residues" evidence="2">
    <location>
        <begin position="24"/>
        <end position="41"/>
    </location>
</feature>
<dbReference type="Pfam" id="PF23647">
    <property type="entry name" value="TRAPPC13_M"/>
    <property type="match status" value="1"/>
</dbReference>
<proteinExistence type="inferred from homology"/>
<dbReference type="Pfam" id="PF23643">
    <property type="entry name" value="TRAPPC13_C"/>
    <property type="match status" value="1"/>
</dbReference>
<name>A0A7S4PGS6_GUITH</name>
<evidence type="ECO:0000259" key="3">
    <source>
        <dbReference type="Pfam" id="PF06159"/>
    </source>
</evidence>
<dbReference type="PANTHER" id="PTHR13134">
    <property type="entry name" value="TRAFFICKING PROTEIN PARTICLE COMPLEX SUBUNIT 13"/>
    <property type="match status" value="1"/>
</dbReference>
<feature type="domain" description="Trafficking protein particle complex subunit 13 N-terminal" evidence="3">
    <location>
        <begin position="68"/>
        <end position="226"/>
    </location>
</feature>
<dbReference type="InterPro" id="IPR055429">
    <property type="entry name" value="TRAPPC13_M"/>
</dbReference>
<gene>
    <name evidence="6" type="ORF">GTHE00462_LOCUS35017</name>
</gene>
<dbReference type="InterPro" id="IPR055427">
    <property type="entry name" value="TRAPPC13_N"/>
</dbReference>
<organism evidence="6">
    <name type="scientific">Guillardia theta</name>
    <name type="common">Cryptophyte</name>
    <name type="synonym">Cryptomonas phi</name>
    <dbReference type="NCBI Taxonomy" id="55529"/>
    <lineage>
        <taxon>Eukaryota</taxon>
        <taxon>Cryptophyceae</taxon>
        <taxon>Pyrenomonadales</taxon>
        <taxon>Geminigeraceae</taxon>
        <taxon>Guillardia</taxon>
    </lineage>
</organism>
<evidence type="ECO:0000256" key="2">
    <source>
        <dbReference type="SAM" id="MobiDB-lite"/>
    </source>
</evidence>
<sequence length="478" mass="52927">MRLVLGGWSRGAGIGRYEMASHVPRPPQSVPPHAPHAPPPVRSQTSLPTEAAPRPPSAPGAETSRLEALAFKVMRLNRPSFHQAGFTAGLQALRETASDQAEQATGHLPHSDAEGCPSENLLLPTGFGNIYLGETFTAYISACNTSGSRLMRLEIRAEIQTGTKRVPLLDGKPETVLAQFESNQQVDYIVSHELKEAGVHIMICSGSYLDASGEEKKVRQYFKFQVQKPLSVTTKLHFLQNSIFLENQIQNTTRAPLFLDTVKFEPTSHYTRIDLNDLTTSRDDDPSKQQHKEVPLRGAETFLKPGDVRQFLYQLVPQRGFINPADKKMEDLGRLEMAWKSAFGEPGRLHSMVNMQQWKLPPTDDVHITVAKVPSKVYLESPFTLELRVINVKAELVSLLVETNLDPSGAISIFGVTESEATVLPLGAEATVRIDLIALTAGLRTISAHQICLLDESSRKKFHLAHDLQIWILPSDKK</sequence>
<feature type="region of interest" description="Disordered" evidence="2">
    <location>
        <begin position="20"/>
        <end position="63"/>
    </location>
</feature>
<evidence type="ECO:0000256" key="1">
    <source>
        <dbReference type="ARBA" id="ARBA00010785"/>
    </source>
</evidence>
<feature type="domain" description="Trafficking protein particle complex subunit 13 C-terminal" evidence="4">
    <location>
        <begin position="374"/>
        <end position="466"/>
    </location>
</feature>